<protein>
    <submittedName>
        <fullName evidence="4">Putative extracellular protein TR9_012</fullName>
    </submittedName>
</protein>
<dbReference type="GO" id="GO:0016788">
    <property type="term" value="F:hydrolase activity, acting on ester bonds"/>
    <property type="evidence" value="ECO:0007669"/>
    <property type="project" value="InterPro"/>
</dbReference>
<proteinExistence type="evidence at transcript level"/>
<dbReference type="SUPFAM" id="SSF52266">
    <property type="entry name" value="SGNH hydrolase"/>
    <property type="match status" value="1"/>
</dbReference>
<dbReference type="PANTHER" id="PTHR37834">
    <property type="entry name" value="GDSL-LIKE LIPASE/ACYLHYDROLASE DOMAIN PROTEIN (AFU_ORTHOLOGUE AFUA_2G00620)"/>
    <property type="match status" value="1"/>
</dbReference>
<dbReference type="InterPro" id="IPR052762">
    <property type="entry name" value="PCW_deacetylase/CE"/>
</dbReference>
<evidence type="ECO:0000256" key="1">
    <source>
        <dbReference type="ARBA" id="ARBA00008668"/>
    </source>
</evidence>
<dbReference type="AlphaFoldDB" id="A0A7L9QED0"/>
<dbReference type="Pfam" id="PF00657">
    <property type="entry name" value="Lipase_GDSL"/>
    <property type="match status" value="1"/>
</dbReference>
<name>A0A7L9QED0_9CHLO</name>
<dbReference type="Gene3D" id="2.60.120.260">
    <property type="entry name" value="Galactose-binding domain-like"/>
    <property type="match status" value="1"/>
</dbReference>
<feature type="domain" description="Carbohydrate esterase 2 N-terminal" evidence="3">
    <location>
        <begin position="50"/>
        <end position="151"/>
    </location>
</feature>
<dbReference type="PANTHER" id="PTHR37834:SF2">
    <property type="entry name" value="ESTERASE, SGNH HYDROLASE-TYPE"/>
    <property type="match status" value="1"/>
</dbReference>
<comment type="similarity">
    <text evidence="1">Belongs to the 'GDSL' lipolytic enzyme family.</text>
</comment>
<evidence type="ECO:0000256" key="2">
    <source>
        <dbReference type="SAM" id="SignalP"/>
    </source>
</evidence>
<organism evidence="4">
    <name type="scientific">Trebouxia lynnae</name>
    <dbReference type="NCBI Taxonomy" id="1825957"/>
    <lineage>
        <taxon>Eukaryota</taxon>
        <taxon>Viridiplantae</taxon>
        <taxon>Chlorophyta</taxon>
        <taxon>core chlorophytes</taxon>
        <taxon>Trebouxiophyceae</taxon>
        <taxon>Trebouxiales</taxon>
        <taxon>Trebouxiaceae</taxon>
        <taxon>Trebouxia</taxon>
    </lineage>
</organism>
<feature type="chain" id="PRO_5029478559" evidence="2">
    <location>
        <begin position="24"/>
        <end position="427"/>
    </location>
</feature>
<dbReference type="Pfam" id="PF17996">
    <property type="entry name" value="CE2_N"/>
    <property type="match status" value="1"/>
</dbReference>
<accession>A0A7L9QED0</accession>
<keyword evidence="2" id="KW-0732">Signal</keyword>
<dbReference type="InterPro" id="IPR040794">
    <property type="entry name" value="CE2_N"/>
</dbReference>
<evidence type="ECO:0000259" key="3">
    <source>
        <dbReference type="Pfam" id="PF17996"/>
    </source>
</evidence>
<reference evidence="4" key="1">
    <citation type="journal article" date="2020" name="Microb. Ecol.">
        <title>The Under-explored Extracellular Proteome of Aero-Terrestrial Microalgae Provides Clues on Different Mechanisms of Desiccation Tolerance in Non-Model Organisms.</title>
        <authorList>
            <person name="Gonzalez-Hourcade M."/>
            <person name="Del Campo E.M."/>
            <person name="Casano L.M."/>
        </authorList>
    </citation>
    <scope>NUCLEOTIDE SEQUENCE</scope>
    <source>
        <strain evidence="4">TR9</strain>
    </source>
</reference>
<dbReference type="InterPro" id="IPR001087">
    <property type="entry name" value="GDSL"/>
</dbReference>
<dbReference type="InterPro" id="IPR036514">
    <property type="entry name" value="SGNH_hydro_sf"/>
</dbReference>
<dbReference type="Gene3D" id="3.40.50.1110">
    <property type="entry name" value="SGNH hydrolase"/>
    <property type="match status" value="1"/>
</dbReference>
<evidence type="ECO:0000313" key="4">
    <source>
        <dbReference type="EMBL" id="QOL01201.1"/>
    </source>
</evidence>
<dbReference type="EMBL" id="MT438954">
    <property type="protein sequence ID" value="QOL01201.1"/>
    <property type="molecule type" value="mRNA"/>
</dbReference>
<feature type="signal peptide" evidence="2">
    <location>
        <begin position="1"/>
        <end position="23"/>
    </location>
</feature>
<sequence>MESHTQHALFAAVCLLFAVSVSAQSSPQLLLQGRFGGDVDEDTGLGSLPVVFSWPASSVYATFNSTSINATLSALPPTNTSSQYARFAFYLDQTEAAVETITPNDTTIRWGMTGLRSGLHNLTITKLSEASYGEATLESLTVGRGGRFLTPELPTAFESGRRILFLGDSYTVGFGNVGGNTSCNLTMCQLKQTNGNCYPELDSENAAVSWGPITAANLQADYQVIAWSGAGLDTYAGFLPNGSRAYMTGMPDELPETIVPEVATLFGRQVAADNTSMVPADNTTWVPQIVVLAGGTNDFHSAIPPSQEQWTSDNLNFMSQLTEDFGNQMQIILQVFPQELQNQGVLTPNQTSTYLQYMTSLYTAAQLEGMNNLHLLQLSGANLPTANWCVHHPSAAADANIAAQLTAYINRLLPNYATSMYPRAVQV</sequence>